<reference evidence="2" key="1">
    <citation type="submission" date="2023-03" db="EMBL/GenBank/DDBJ databases">
        <title>Chromosome-level genomes of two armyworms, Mythimna separata and Mythimna loreyi, provide insights into the biosynthesis and reception of sex pheromones.</title>
        <authorList>
            <person name="Zhao H."/>
        </authorList>
    </citation>
    <scope>NUCLEOTIDE SEQUENCE</scope>
    <source>
        <strain evidence="2">BeijingLab</strain>
        <tissue evidence="2">Pupa</tissue>
    </source>
</reference>
<dbReference type="AlphaFoldDB" id="A0AAD7Z308"/>
<protein>
    <submittedName>
        <fullName evidence="2">Uncharacterized protein</fullName>
    </submittedName>
</protein>
<keyword evidence="1" id="KW-0732">Signal</keyword>
<proteinExistence type="predicted"/>
<dbReference type="EMBL" id="JARGEI010000002">
    <property type="protein sequence ID" value="KAJ8735915.1"/>
    <property type="molecule type" value="Genomic_DNA"/>
</dbReference>
<feature type="chain" id="PRO_5042098104" evidence="1">
    <location>
        <begin position="19"/>
        <end position="155"/>
    </location>
</feature>
<sequence>MKALLIISIVLLSCSVEASNKSERGNEVEPRGKAKYALIIHFFYVVATKLIVLKMVYGALFFVLIYKGWHFLLWFLHYLKKQKHEHHEYIEDHHFDHGHFDHHDHHDHGHFDHSYGSFDQSYGSFDHQPYGYDKYGYGSDKKRIYDADGSYSVKG</sequence>
<evidence type="ECO:0000256" key="1">
    <source>
        <dbReference type="SAM" id="SignalP"/>
    </source>
</evidence>
<gene>
    <name evidence="2" type="ORF">PYW07_007535</name>
</gene>
<evidence type="ECO:0000313" key="2">
    <source>
        <dbReference type="EMBL" id="KAJ8735915.1"/>
    </source>
</evidence>
<dbReference type="Proteomes" id="UP001231518">
    <property type="component" value="Chromosome 2"/>
</dbReference>
<organism evidence="2 3">
    <name type="scientific">Mythimna separata</name>
    <name type="common">Oriental armyworm</name>
    <name type="synonym">Pseudaletia separata</name>
    <dbReference type="NCBI Taxonomy" id="271217"/>
    <lineage>
        <taxon>Eukaryota</taxon>
        <taxon>Metazoa</taxon>
        <taxon>Ecdysozoa</taxon>
        <taxon>Arthropoda</taxon>
        <taxon>Hexapoda</taxon>
        <taxon>Insecta</taxon>
        <taxon>Pterygota</taxon>
        <taxon>Neoptera</taxon>
        <taxon>Endopterygota</taxon>
        <taxon>Lepidoptera</taxon>
        <taxon>Glossata</taxon>
        <taxon>Ditrysia</taxon>
        <taxon>Noctuoidea</taxon>
        <taxon>Noctuidae</taxon>
        <taxon>Noctuinae</taxon>
        <taxon>Hadenini</taxon>
        <taxon>Mythimna</taxon>
    </lineage>
</organism>
<keyword evidence="3" id="KW-1185">Reference proteome</keyword>
<name>A0AAD7Z308_MYTSE</name>
<feature type="signal peptide" evidence="1">
    <location>
        <begin position="1"/>
        <end position="18"/>
    </location>
</feature>
<accession>A0AAD7Z308</accession>
<evidence type="ECO:0000313" key="3">
    <source>
        <dbReference type="Proteomes" id="UP001231518"/>
    </source>
</evidence>
<comment type="caution">
    <text evidence="2">The sequence shown here is derived from an EMBL/GenBank/DDBJ whole genome shotgun (WGS) entry which is preliminary data.</text>
</comment>